<sequence>MRARLRIAHKLVLLIAPLVLALLVVAVGYVWHQRQLLRELEGDQTLTDNIALAGELIHQLQIERGLSYGYLSLHQQALPPQLNQARSAADDALARLAAQSRTDMSDDLRAYLDGNLPQKAALVELRRDIDARHVSPDPSFRRYSAMIESLSSIVALFHAHTQRVQALVLQWSAVNCQKEYTGRARGLIAGVLTVGSFTITNFRQVSGAVSQEALCRSQYRQYGGDEALLNGAMARSRAFELARDAVLARGAGAMQSERPDEWFQVSSMRVDALLEVQQTILGEIRRLVAEQAASARLNGYLVLLGLLLLLLPVSLALMAGRDLIRTLGAEPDEVAQGMRELSAGRLDFYLPLRAGDTHSLASHIRQMGDKLSGVIMQVKEDADAVANASTELNSASQGLSQGAARASADVEDTTSAVDDIAGCMVSMAGDANHAGVMADTASGQAAEGNRVVQQTIAAMHQIAKRTDIIDDIAYQTNLLALNAAIEAARAGEHGKGFAVVADEVRKLARRSQAAAQEIGQVAISSVQLAESAGQQLSDIVDSSRKTLELVRGISSEATLQAQRVGNINQAMQRLNQLSQGNAAASEELSAAAQEVAMRADSLRRQMQYFQQGPSADENETAPPEAEPFDRFE</sequence>
<keyword evidence="7" id="KW-1185">Reference proteome</keyword>
<dbReference type="Proteomes" id="UP000322079">
    <property type="component" value="Chromosome"/>
</dbReference>
<dbReference type="Pfam" id="PF08376">
    <property type="entry name" value="NIT"/>
    <property type="match status" value="1"/>
</dbReference>
<feature type="domain" description="Methyl-accepting transducer" evidence="5">
    <location>
        <begin position="381"/>
        <end position="596"/>
    </location>
</feature>
<proteinExistence type="inferred from homology"/>
<dbReference type="InterPro" id="IPR004089">
    <property type="entry name" value="MCPsignal_dom"/>
</dbReference>
<dbReference type="GO" id="GO:0004888">
    <property type="term" value="F:transmembrane signaling receptor activity"/>
    <property type="evidence" value="ECO:0007669"/>
    <property type="project" value="TreeGrafter"/>
</dbReference>
<name>A0A5C1DDB3_9NEIS</name>
<dbReference type="RefSeq" id="WP_149295086.1">
    <property type="nucleotide sequence ID" value="NZ_CP043473.1"/>
</dbReference>
<evidence type="ECO:0000313" key="6">
    <source>
        <dbReference type="EMBL" id="QEL54705.1"/>
    </source>
</evidence>
<dbReference type="GO" id="GO:0005886">
    <property type="term" value="C:plasma membrane"/>
    <property type="evidence" value="ECO:0007669"/>
    <property type="project" value="TreeGrafter"/>
</dbReference>
<dbReference type="InterPro" id="IPR051310">
    <property type="entry name" value="MCP_chemotaxis"/>
</dbReference>
<keyword evidence="3" id="KW-0807">Transducer</keyword>
<reference evidence="6 7" key="1">
    <citation type="submission" date="2019-08" db="EMBL/GenBank/DDBJ databases">
        <title>Chromobacterium paludis, a novel bacterium isolated from a Maryland marsh pond.</title>
        <authorList>
            <person name="Blackburn M.B."/>
            <person name="Gundersen-Rindal D.E."/>
        </authorList>
    </citation>
    <scope>NUCLEOTIDE SEQUENCE [LARGE SCALE GENOMIC DNA]</scope>
    <source>
        <strain evidence="7">IIBBL 257-1</strain>
    </source>
</reference>
<organism evidence="6 7">
    <name type="scientific">Chromobacterium paludis</name>
    <dbReference type="NCBI Taxonomy" id="2605945"/>
    <lineage>
        <taxon>Bacteria</taxon>
        <taxon>Pseudomonadati</taxon>
        <taxon>Pseudomonadota</taxon>
        <taxon>Betaproteobacteria</taxon>
        <taxon>Neisseriales</taxon>
        <taxon>Chromobacteriaceae</taxon>
        <taxon>Chromobacterium</taxon>
    </lineage>
</organism>
<dbReference type="SMART" id="SM00283">
    <property type="entry name" value="MA"/>
    <property type="match status" value="1"/>
</dbReference>
<keyword evidence="1" id="KW-0145">Chemotaxis</keyword>
<dbReference type="Gene3D" id="1.10.287.950">
    <property type="entry name" value="Methyl-accepting chemotaxis protein"/>
    <property type="match status" value="1"/>
</dbReference>
<dbReference type="GO" id="GO:0006935">
    <property type="term" value="P:chemotaxis"/>
    <property type="evidence" value="ECO:0007669"/>
    <property type="project" value="UniProtKB-KW"/>
</dbReference>
<dbReference type="SUPFAM" id="SSF58104">
    <property type="entry name" value="Methyl-accepting chemotaxis protein (MCP) signaling domain"/>
    <property type="match status" value="1"/>
</dbReference>
<evidence type="ECO:0000256" key="4">
    <source>
        <dbReference type="SAM" id="MobiDB-lite"/>
    </source>
</evidence>
<feature type="region of interest" description="Disordered" evidence="4">
    <location>
        <begin position="603"/>
        <end position="632"/>
    </location>
</feature>
<dbReference type="EMBL" id="CP043473">
    <property type="protein sequence ID" value="QEL54705.1"/>
    <property type="molecule type" value="Genomic_DNA"/>
</dbReference>
<dbReference type="PROSITE" id="PS50111">
    <property type="entry name" value="CHEMOTAXIS_TRANSDUC_2"/>
    <property type="match status" value="1"/>
</dbReference>
<evidence type="ECO:0000256" key="3">
    <source>
        <dbReference type="PROSITE-ProRule" id="PRU00284"/>
    </source>
</evidence>
<evidence type="ECO:0000259" key="5">
    <source>
        <dbReference type="PROSITE" id="PS50111"/>
    </source>
</evidence>
<dbReference type="KEGG" id="chrm:FYK34_03560"/>
<comment type="similarity">
    <text evidence="2">Belongs to the methyl-accepting chemotaxis (MCP) protein family.</text>
</comment>
<dbReference type="PANTHER" id="PTHR43531">
    <property type="entry name" value="PROTEIN ICFG"/>
    <property type="match status" value="1"/>
</dbReference>
<dbReference type="Pfam" id="PF00015">
    <property type="entry name" value="MCPsignal"/>
    <property type="match status" value="1"/>
</dbReference>
<dbReference type="GO" id="GO:0007165">
    <property type="term" value="P:signal transduction"/>
    <property type="evidence" value="ECO:0007669"/>
    <property type="project" value="UniProtKB-KW"/>
</dbReference>
<dbReference type="AlphaFoldDB" id="A0A5C1DDB3"/>
<protein>
    <recommendedName>
        <fullName evidence="5">Methyl-accepting transducer domain-containing protein</fullName>
    </recommendedName>
</protein>
<gene>
    <name evidence="6" type="ORF">FYK34_03560</name>
</gene>
<accession>A0A5C1DDB3</accession>
<evidence type="ECO:0000256" key="2">
    <source>
        <dbReference type="ARBA" id="ARBA00029447"/>
    </source>
</evidence>
<dbReference type="PANTHER" id="PTHR43531:SF11">
    <property type="entry name" value="METHYL-ACCEPTING CHEMOTAXIS PROTEIN 3"/>
    <property type="match status" value="1"/>
</dbReference>
<evidence type="ECO:0000313" key="7">
    <source>
        <dbReference type="Proteomes" id="UP000322079"/>
    </source>
</evidence>
<dbReference type="InterPro" id="IPR013587">
    <property type="entry name" value="Nitrate/nitrite_sensing"/>
</dbReference>
<evidence type="ECO:0000256" key="1">
    <source>
        <dbReference type="ARBA" id="ARBA00022500"/>
    </source>
</evidence>